<evidence type="ECO:0000256" key="7">
    <source>
        <dbReference type="ARBA" id="ARBA00023135"/>
    </source>
</evidence>
<evidence type="ECO:0000256" key="11">
    <source>
        <dbReference type="SAM" id="MobiDB-lite"/>
    </source>
</evidence>
<evidence type="ECO:0000256" key="8">
    <source>
        <dbReference type="ARBA" id="ARBA00023274"/>
    </source>
</evidence>
<evidence type="ECO:0000256" key="5">
    <source>
        <dbReference type="ARBA" id="ARBA00022490"/>
    </source>
</evidence>
<dbReference type="Gene3D" id="3.40.30.10">
    <property type="entry name" value="Glutaredoxin"/>
    <property type="match status" value="1"/>
</dbReference>
<proteinExistence type="inferred from homology"/>
<evidence type="ECO:0000256" key="10">
    <source>
        <dbReference type="SAM" id="Coils"/>
    </source>
</evidence>
<dbReference type="GO" id="GO:0005783">
    <property type="term" value="C:endoplasmic reticulum"/>
    <property type="evidence" value="ECO:0007669"/>
    <property type="project" value="UniProtKB-SubCell"/>
</dbReference>
<dbReference type="InterPro" id="IPR011990">
    <property type="entry name" value="TPR-like_helical_dom_sf"/>
</dbReference>
<dbReference type="InterPro" id="IPR010987">
    <property type="entry name" value="Glutathione-S-Trfase_C-like"/>
</dbReference>
<dbReference type="GO" id="GO:0005786">
    <property type="term" value="C:signal recognition particle, endoplasmic reticulum targeting"/>
    <property type="evidence" value="ECO:0007669"/>
    <property type="project" value="UniProtKB-KW"/>
</dbReference>
<dbReference type="AlphaFoldDB" id="A0AAE0WR15"/>
<dbReference type="InterPro" id="IPR044053">
    <property type="entry name" value="AsaB-like"/>
</dbReference>
<protein>
    <recommendedName>
        <fullName evidence="4">Signal recognition particle subunit SRP72</fullName>
    </recommendedName>
</protein>
<keyword evidence="7" id="KW-0733">Signal recognition particle</keyword>
<evidence type="ECO:0000256" key="3">
    <source>
        <dbReference type="ARBA" id="ARBA00007676"/>
    </source>
</evidence>
<evidence type="ECO:0000313" key="13">
    <source>
        <dbReference type="EMBL" id="KAK3676246.1"/>
    </source>
</evidence>
<evidence type="ECO:0000256" key="1">
    <source>
        <dbReference type="ARBA" id="ARBA00004240"/>
    </source>
</evidence>
<comment type="subcellular location">
    <subcellularLocation>
        <location evidence="2">Cytoplasm</location>
    </subcellularLocation>
    <subcellularLocation>
        <location evidence="1">Endoplasmic reticulum</location>
    </subcellularLocation>
</comment>
<dbReference type="GO" id="GO:0006614">
    <property type="term" value="P:SRP-dependent cotranslational protein targeting to membrane"/>
    <property type="evidence" value="ECO:0007669"/>
    <property type="project" value="InterPro"/>
</dbReference>
<keyword evidence="5" id="KW-0963">Cytoplasm</keyword>
<dbReference type="Proteomes" id="UP001274830">
    <property type="component" value="Unassembled WGS sequence"/>
</dbReference>
<dbReference type="SUPFAM" id="SSF47616">
    <property type="entry name" value="GST C-terminal domain-like"/>
    <property type="match status" value="1"/>
</dbReference>
<accession>A0AAE0WR15</accession>
<dbReference type="GO" id="GO:0043022">
    <property type="term" value="F:ribosome binding"/>
    <property type="evidence" value="ECO:0007669"/>
    <property type="project" value="TreeGrafter"/>
</dbReference>
<comment type="similarity">
    <text evidence="9">Belongs to the asaB hydroxylase/desaturase family.</text>
</comment>
<dbReference type="NCBIfam" id="NF041278">
    <property type="entry name" value="CmcJ_NvfI_EfuI"/>
    <property type="match status" value="1"/>
</dbReference>
<dbReference type="PANTHER" id="PTHR14094">
    <property type="entry name" value="SIGNAL RECOGNITION PARTICLE 72"/>
    <property type="match status" value="1"/>
</dbReference>
<evidence type="ECO:0000313" key="14">
    <source>
        <dbReference type="Proteomes" id="UP001274830"/>
    </source>
</evidence>
<dbReference type="Pfam" id="PF17004">
    <property type="entry name" value="SRP_TPR_like"/>
    <property type="match status" value="1"/>
</dbReference>
<dbReference type="InterPro" id="IPR036249">
    <property type="entry name" value="Thioredoxin-like_sf"/>
</dbReference>
<reference evidence="13" key="1">
    <citation type="submission" date="2023-07" db="EMBL/GenBank/DDBJ databases">
        <title>Black Yeasts Isolated from many extreme environments.</title>
        <authorList>
            <person name="Coleine C."/>
            <person name="Stajich J.E."/>
            <person name="Selbmann L."/>
        </authorList>
    </citation>
    <scope>NUCLEOTIDE SEQUENCE</scope>
    <source>
        <strain evidence="13">CCFEE 5485</strain>
    </source>
</reference>
<feature type="coiled-coil region" evidence="10">
    <location>
        <begin position="14"/>
        <end position="41"/>
    </location>
</feature>
<evidence type="ECO:0000256" key="9">
    <source>
        <dbReference type="ARBA" id="ARBA00023604"/>
    </source>
</evidence>
<dbReference type="Pfam" id="PF08492">
    <property type="entry name" value="SRP72"/>
    <property type="match status" value="1"/>
</dbReference>
<dbReference type="PROSITE" id="PS50405">
    <property type="entry name" value="GST_CTER"/>
    <property type="match status" value="1"/>
</dbReference>
<keyword evidence="6" id="KW-0256">Endoplasmic reticulum</keyword>
<name>A0AAE0WR15_9PEZI</name>
<feature type="region of interest" description="Disordered" evidence="11">
    <location>
        <begin position="545"/>
        <end position="675"/>
    </location>
</feature>
<feature type="region of interest" description="Disordered" evidence="11">
    <location>
        <begin position="849"/>
        <end position="869"/>
    </location>
</feature>
<dbReference type="Gene3D" id="1.25.40.10">
    <property type="entry name" value="Tetratricopeptide repeat domain"/>
    <property type="match status" value="1"/>
</dbReference>
<dbReference type="InterPro" id="IPR036282">
    <property type="entry name" value="Glutathione-S-Trfase_C_sf"/>
</dbReference>
<evidence type="ECO:0000256" key="2">
    <source>
        <dbReference type="ARBA" id="ARBA00004496"/>
    </source>
</evidence>
<dbReference type="SFLD" id="SFLDG00358">
    <property type="entry name" value="Main_(cytGST)"/>
    <property type="match status" value="1"/>
</dbReference>
<dbReference type="EMBL" id="JAUTXT010000011">
    <property type="protein sequence ID" value="KAK3676246.1"/>
    <property type="molecule type" value="Genomic_DNA"/>
</dbReference>
<dbReference type="GO" id="GO:0008312">
    <property type="term" value="F:7S RNA binding"/>
    <property type="evidence" value="ECO:0007669"/>
    <property type="project" value="InterPro"/>
</dbReference>
<dbReference type="Gene3D" id="1.20.1050.10">
    <property type="match status" value="1"/>
</dbReference>
<evidence type="ECO:0000256" key="6">
    <source>
        <dbReference type="ARBA" id="ARBA00022824"/>
    </source>
</evidence>
<dbReference type="InterPro" id="IPR040079">
    <property type="entry name" value="Glutathione_S-Trfase"/>
</dbReference>
<keyword evidence="14" id="KW-1185">Reference proteome</keyword>
<sequence length="1143" mass="126734">MSSDLPSLLKRTRITDHEEILRAANAALKQKKNDLDAQHAKVVALLKLDRFEDAVHAFDTAEGGGLKQKARLEYAYALYKTGKAEEAAGVAREGGEERGYRHVEAQAAYRTEDFPRAKELYTQLASPDDNDNDDDDDAEADLRINTGAVDAQLEWTYRGDLVTKKKPEREDLEAFETAYNAACASIAQGELAQGEVLLKRAKGLCEGMEELSAEEKKGEVGPILAMWGFVLLRLGRGEEARGVMGEIEGGVGGLGLVGRVNRMVAEGGEGNPFLASRVLGRNRDDTVRSGEAKQDQPFEFQAKVLRQNQYALELQSAKFEGLVRSTKVVLAGQTSSTLDPEYNVLSVVNAAAHAKARSGKEALKYILPELEKRPYDVGLVLTIAQLYVLTGNSSTAITMLEKFLSRLEQAGSVKEMDVRFAPGLVGAMVSLYQSAGRRGHARAELAEAAQYWQRKGKESSGKLPGGVVNLFKAAGSSLLESEEKEHQELAAGIFTDLHQRDEKDRYAAAGLLAASPQTATNTQTQSLQSIDRLVASIDVDELEHAGIAQPTTTTSTSLKRPAPADSKPIKAKKPRKSRLPKDYDPNKQPDPERWLPLRDRSTYRPKGKKGKARREALSQGAVMAQGSGNEDSRPATPGAEVLKGKSVGGGGGGKKKKGKSFAGGQKDPSFTKINPMATVPAGVDGDLVLTESNSILQYAGDLDGKDHAAYPKDIKKRAEINKWLFWEASVWFASCYVYTIENVAKPELMSAQPDEKVVGEEKPRWEKLAAVLDGQLQKHKFVAGEEVTIADIAVASCMHLHPHAKFPIEKYSALQKWFAEIEKLPCWKETNDAVIKGLVPSVWKKQQQKNGEQLPLRQQANGHGADGKASVRSTLNYTKDLSGQGQLTEIYFYEDQEGKWKDIHEPGDDEHEVSFHDGWNRVKEFDYDKHGFAVKNFSSKYSGGWEDEAGVKEKFYPEVVEFLEKELGAKRVLVFDHTIRTKGNQGKKLTQETNTTQRAPVRLVHCDYTAESGPVRVKQLLPDEADDLLTRRVAFVNVWKPLAKVEEMPLAMCDVTSSPPDDFFKLFLRYRDRTGENYVMRYSPEHKWIYFPDMEADKVILLKTFDSERSKARFVGHSAFEDPTSKKDAPFRESVEIRTIVFF</sequence>
<dbReference type="Pfam" id="PF02798">
    <property type="entry name" value="GST_N"/>
    <property type="match status" value="1"/>
</dbReference>
<dbReference type="InterPro" id="IPR004045">
    <property type="entry name" value="Glutathione_S-Trfase_N"/>
</dbReference>
<dbReference type="PANTHER" id="PTHR14094:SF9">
    <property type="entry name" value="SIGNAL RECOGNITION PARTICLE SUBUNIT SRP72"/>
    <property type="match status" value="1"/>
</dbReference>
<feature type="compositionally biased region" description="Basic and acidic residues" evidence="11">
    <location>
        <begin position="579"/>
        <end position="602"/>
    </location>
</feature>
<dbReference type="InterPro" id="IPR031545">
    <property type="entry name" value="SRP72_TPR-like"/>
</dbReference>
<dbReference type="InterPro" id="IPR026270">
    <property type="entry name" value="SRP72"/>
</dbReference>
<keyword evidence="8" id="KW-0687">Ribonucleoprotein</keyword>
<dbReference type="SUPFAM" id="SSF48452">
    <property type="entry name" value="TPR-like"/>
    <property type="match status" value="2"/>
</dbReference>
<comment type="caution">
    <text evidence="13">The sequence shown here is derived from an EMBL/GenBank/DDBJ whole genome shotgun (WGS) entry which is preliminary data.</text>
</comment>
<dbReference type="Pfam" id="PF00043">
    <property type="entry name" value="GST_C"/>
    <property type="match status" value="1"/>
</dbReference>
<gene>
    <name evidence="13" type="ORF">LTR78_003996</name>
</gene>
<dbReference type="InterPro" id="IPR013699">
    <property type="entry name" value="Signal_recog_part_SRP72_RNA-bd"/>
</dbReference>
<evidence type="ECO:0000259" key="12">
    <source>
        <dbReference type="PROSITE" id="PS50405"/>
    </source>
</evidence>
<feature type="domain" description="GST C-terminal" evidence="12">
    <location>
        <begin position="713"/>
        <end position="848"/>
    </location>
</feature>
<dbReference type="SUPFAM" id="SSF52833">
    <property type="entry name" value="Thioredoxin-like"/>
    <property type="match status" value="1"/>
</dbReference>
<comment type="similarity">
    <text evidence="3">Belongs to the SRP72 family.</text>
</comment>
<dbReference type="GO" id="GO:0016491">
    <property type="term" value="F:oxidoreductase activity"/>
    <property type="evidence" value="ECO:0007669"/>
    <property type="project" value="InterPro"/>
</dbReference>
<feature type="compositionally biased region" description="Basic residues" evidence="11">
    <location>
        <begin position="569"/>
        <end position="578"/>
    </location>
</feature>
<feature type="compositionally biased region" description="Polar residues" evidence="11">
    <location>
        <begin position="849"/>
        <end position="861"/>
    </location>
</feature>
<keyword evidence="10" id="KW-0175">Coiled coil</keyword>
<dbReference type="SFLD" id="SFLDS00019">
    <property type="entry name" value="Glutathione_Transferase_(cytos"/>
    <property type="match status" value="1"/>
</dbReference>
<feature type="compositionally biased region" description="Polar residues" evidence="11">
    <location>
        <begin position="549"/>
        <end position="558"/>
    </location>
</feature>
<dbReference type="InterPro" id="IPR004046">
    <property type="entry name" value="GST_C"/>
</dbReference>
<organism evidence="13 14">
    <name type="scientific">Recurvomyces mirabilis</name>
    <dbReference type="NCBI Taxonomy" id="574656"/>
    <lineage>
        <taxon>Eukaryota</taxon>
        <taxon>Fungi</taxon>
        <taxon>Dikarya</taxon>
        <taxon>Ascomycota</taxon>
        <taxon>Pezizomycotina</taxon>
        <taxon>Dothideomycetes</taxon>
        <taxon>Dothideomycetidae</taxon>
        <taxon>Mycosphaerellales</taxon>
        <taxon>Teratosphaeriaceae</taxon>
        <taxon>Recurvomyces</taxon>
    </lineage>
</organism>
<evidence type="ECO:0000256" key="4">
    <source>
        <dbReference type="ARBA" id="ARBA00018350"/>
    </source>
</evidence>
<feature type="compositionally biased region" description="Basic residues" evidence="11">
    <location>
        <begin position="603"/>
        <end position="612"/>
    </location>
</feature>